<feature type="transmembrane region" description="Helical" evidence="10">
    <location>
        <begin position="113"/>
        <end position="135"/>
    </location>
</feature>
<name>A0AAD9QVX7_ACRCE</name>
<feature type="transmembrane region" description="Helical" evidence="10">
    <location>
        <begin position="74"/>
        <end position="93"/>
    </location>
</feature>
<proteinExistence type="inferred from homology"/>
<comment type="similarity">
    <text evidence="8">Belongs to the G-protein coupled receptor 1 family.</text>
</comment>
<feature type="domain" description="G-protein coupled receptors family 1 profile" evidence="11">
    <location>
        <begin position="53"/>
        <end position="331"/>
    </location>
</feature>
<feature type="transmembrane region" description="Helical" evidence="10">
    <location>
        <begin position="315"/>
        <end position="334"/>
    </location>
</feature>
<keyword evidence="6 8" id="KW-0675">Receptor</keyword>
<evidence type="ECO:0000256" key="9">
    <source>
        <dbReference type="SAM" id="MobiDB-lite"/>
    </source>
</evidence>
<dbReference type="AlphaFoldDB" id="A0AAD9QVX7"/>
<dbReference type="SUPFAM" id="SSF81321">
    <property type="entry name" value="Family A G protein-coupled receptor-like"/>
    <property type="match status" value="1"/>
</dbReference>
<feature type="transmembrane region" description="Helical" evidence="10">
    <location>
        <begin position="271"/>
        <end position="289"/>
    </location>
</feature>
<gene>
    <name evidence="12" type="ORF">P5673_007384</name>
</gene>
<evidence type="ECO:0000313" key="12">
    <source>
        <dbReference type="EMBL" id="KAK2568362.1"/>
    </source>
</evidence>
<reference evidence="12" key="1">
    <citation type="journal article" date="2023" name="G3 (Bethesda)">
        <title>Whole genome assembly and annotation of the endangered Caribbean coral Acropora cervicornis.</title>
        <authorList>
            <person name="Selwyn J.D."/>
            <person name="Vollmer S.V."/>
        </authorList>
    </citation>
    <scope>NUCLEOTIDE SEQUENCE</scope>
    <source>
        <strain evidence="12">K2</strain>
    </source>
</reference>
<reference evidence="12" key="2">
    <citation type="journal article" date="2023" name="Science">
        <title>Genomic signatures of disease resistance in endangered staghorn corals.</title>
        <authorList>
            <person name="Vollmer S.V."/>
            <person name="Selwyn J.D."/>
            <person name="Despard B.A."/>
            <person name="Roesel C.L."/>
        </authorList>
    </citation>
    <scope>NUCLEOTIDE SEQUENCE</scope>
    <source>
        <strain evidence="12">K2</strain>
    </source>
</reference>
<keyword evidence="7 8" id="KW-0807">Transducer</keyword>
<evidence type="ECO:0000313" key="13">
    <source>
        <dbReference type="Proteomes" id="UP001249851"/>
    </source>
</evidence>
<dbReference type="Pfam" id="PF00001">
    <property type="entry name" value="7tm_1"/>
    <property type="match status" value="1"/>
</dbReference>
<dbReference type="GO" id="GO:0005886">
    <property type="term" value="C:plasma membrane"/>
    <property type="evidence" value="ECO:0007669"/>
    <property type="project" value="TreeGrafter"/>
</dbReference>
<evidence type="ECO:0000256" key="8">
    <source>
        <dbReference type="RuleBase" id="RU000688"/>
    </source>
</evidence>
<evidence type="ECO:0000256" key="7">
    <source>
        <dbReference type="ARBA" id="ARBA00023224"/>
    </source>
</evidence>
<evidence type="ECO:0000256" key="3">
    <source>
        <dbReference type="ARBA" id="ARBA00022989"/>
    </source>
</evidence>
<accession>A0AAD9QVX7</accession>
<protein>
    <submittedName>
        <fullName evidence="12">Orexin receptor type 2</fullName>
    </submittedName>
</protein>
<evidence type="ECO:0000256" key="5">
    <source>
        <dbReference type="ARBA" id="ARBA00023136"/>
    </source>
</evidence>
<keyword evidence="2 8" id="KW-0812">Transmembrane</keyword>
<dbReference type="CDD" id="cd00637">
    <property type="entry name" value="7tm_classA_rhodopsin-like"/>
    <property type="match status" value="1"/>
</dbReference>
<feature type="transmembrane region" description="Helical" evidence="10">
    <location>
        <begin position="207"/>
        <end position="228"/>
    </location>
</feature>
<evidence type="ECO:0000256" key="10">
    <source>
        <dbReference type="SAM" id="Phobius"/>
    </source>
</evidence>
<dbReference type="GO" id="GO:0004930">
    <property type="term" value="F:G protein-coupled receptor activity"/>
    <property type="evidence" value="ECO:0007669"/>
    <property type="project" value="UniProtKB-KW"/>
</dbReference>
<dbReference type="Gene3D" id="1.20.1070.10">
    <property type="entry name" value="Rhodopsin 7-helix transmembrane proteins"/>
    <property type="match status" value="1"/>
</dbReference>
<dbReference type="PANTHER" id="PTHR45695:SF9">
    <property type="entry name" value="LEUCOKININ RECEPTOR"/>
    <property type="match status" value="1"/>
</dbReference>
<dbReference type="PRINTS" id="PR00237">
    <property type="entry name" value="GPCRRHODOPSN"/>
</dbReference>
<feature type="transmembrane region" description="Helical" evidence="10">
    <location>
        <begin position="37"/>
        <end position="62"/>
    </location>
</feature>
<comment type="subcellular location">
    <subcellularLocation>
        <location evidence="1">Membrane</location>
        <topology evidence="1">Multi-pass membrane protein</topology>
    </subcellularLocation>
</comment>
<keyword evidence="13" id="KW-1185">Reference proteome</keyword>
<dbReference type="PROSITE" id="PS50262">
    <property type="entry name" value="G_PROTEIN_RECEP_F1_2"/>
    <property type="match status" value="1"/>
</dbReference>
<sequence length="419" mass="48220">MAYINSTSQPTPFSSVNATNSSNNTNISLTRFNTARIVLLTLQILTVLAGIIGNIVVCVITSKNRNRGKIVGHYLILNLAVSDLGILVFFYPLQVISIEFSISWPFGELTCKAIRPFFEIFFGSGIGCMTAIAFHRYRMLVHCMKPQMSLQTAKRILFVIWLVSFLIIVMPMFFVMDLQNIPNVARVGLWICQPHWPNPLSFKLYEATTILGIYFVPLAIISCSYIRIRNKLRENIRQNDNHRRESFRSKSTGQRKDVDSRIRQNRRALRLLAPVVAVFAICMAPSIFMKMESVFAKDPRQLYKSVEYMPELVRLFQLLLAVNSAANPVIYSVVNTEFRRDFARLMGCGKDKDFANSTERLNLSTFQNSITLNGRGSLRESLRRLWSRYSADRLPERVDQEERFIELEERQRKVLEKFG</sequence>
<dbReference type="InterPro" id="IPR017452">
    <property type="entry name" value="GPCR_Rhodpsn_7TM"/>
</dbReference>
<dbReference type="Proteomes" id="UP001249851">
    <property type="component" value="Unassembled WGS sequence"/>
</dbReference>
<keyword evidence="4 8" id="KW-0297">G-protein coupled receptor</keyword>
<dbReference type="InterPro" id="IPR000276">
    <property type="entry name" value="GPCR_Rhodpsn"/>
</dbReference>
<feature type="transmembrane region" description="Helical" evidence="10">
    <location>
        <begin position="156"/>
        <end position="176"/>
    </location>
</feature>
<evidence type="ECO:0000256" key="1">
    <source>
        <dbReference type="ARBA" id="ARBA00004141"/>
    </source>
</evidence>
<dbReference type="PANTHER" id="PTHR45695">
    <property type="entry name" value="LEUCOKININ RECEPTOR-RELATED"/>
    <property type="match status" value="1"/>
</dbReference>
<evidence type="ECO:0000256" key="2">
    <source>
        <dbReference type="ARBA" id="ARBA00022692"/>
    </source>
</evidence>
<feature type="region of interest" description="Disordered" evidence="9">
    <location>
        <begin position="240"/>
        <end position="261"/>
    </location>
</feature>
<keyword evidence="3 10" id="KW-1133">Transmembrane helix</keyword>
<comment type="caution">
    <text evidence="12">The sequence shown here is derived from an EMBL/GenBank/DDBJ whole genome shotgun (WGS) entry which is preliminary data.</text>
</comment>
<dbReference type="EMBL" id="JARQWQ010000012">
    <property type="protein sequence ID" value="KAK2568362.1"/>
    <property type="molecule type" value="Genomic_DNA"/>
</dbReference>
<dbReference type="PROSITE" id="PS00237">
    <property type="entry name" value="G_PROTEIN_RECEP_F1_1"/>
    <property type="match status" value="1"/>
</dbReference>
<evidence type="ECO:0000256" key="4">
    <source>
        <dbReference type="ARBA" id="ARBA00023040"/>
    </source>
</evidence>
<keyword evidence="5 10" id="KW-0472">Membrane</keyword>
<organism evidence="12 13">
    <name type="scientific">Acropora cervicornis</name>
    <name type="common">Staghorn coral</name>
    <dbReference type="NCBI Taxonomy" id="6130"/>
    <lineage>
        <taxon>Eukaryota</taxon>
        <taxon>Metazoa</taxon>
        <taxon>Cnidaria</taxon>
        <taxon>Anthozoa</taxon>
        <taxon>Hexacorallia</taxon>
        <taxon>Scleractinia</taxon>
        <taxon>Astrocoeniina</taxon>
        <taxon>Acroporidae</taxon>
        <taxon>Acropora</taxon>
    </lineage>
</organism>
<evidence type="ECO:0000259" key="11">
    <source>
        <dbReference type="PROSITE" id="PS50262"/>
    </source>
</evidence>
<evidence type="ECO:0000256" key="6">
    <source>
        <dbReference type="ARBA" id="ARBA00023170"/>
    </source>
</evidence>